<dbReference type="PANTHER" id="PTHR45453">
    <property type="entry name" value="PHOSPHATE REGULON SENSOR PROTEIN PHOR"/>
    <property type="match status" value="1"/>
</dbReference>
<dbReference type="STRING" id="1297750.SAMN05444405_101275"/>
<keyword evidence="5 9" id="KW-0418">Kinase</keyword>
<feature type="transmembrane region" description="Helical" evidence="7">
    <location>
        <begin position="12"/>
        <end position="30"/>
    </location>
</feature>
<gene>
    <name evidence="9" type="ORF">SAMN05444405_101275</name>
</gene>
<keyword evidence="7" id="KW-0812">Transmembrane</keyword>
<keyword evidence="3" id="KW-0597">Phosphoprotein</keyword>
<keyword evidence="4" id="KW-0808">Transferase</keyword>
<evidence type="ECO:0000256" key="7">
    <source>
        <dbReference type="SAM" id="Phobius"/>
    </source>
</evidence>
<dbReference type="AlphaFoldDB" id="A0A1M4T3Y2"/>
<dbReference type="OrthoDB" id="1522504at2"/>
<dbReference type="EC" id="2.7.13.3" evidence="2"/>
<dbReference type="Pfam" id="PF00512">
    <property type="entry name" value="HisKA"/>
    <property type="match status" value="1"/>
</dbReference>
<keyword evidence="10" id="KW-1185">Reference proteome</keyword>
<dbReference type="SMART" id="SM00388">
    <property type="entry name" value="HisKA"/>
    <property type="match status" value="1"/>
</dbReference>
<dbReference type="SMART" id="SM00387">
    <property type="entry name" value="HATPase_c"/>
    <property type="match status" value="1"/>
</dbReference>
<dbReference type="InterPro" id="IPR036097">
    <property type="entry name" value="HisK_dim/P_sf"/>
</dbReference>
<accession>A0A1M4T3Y2</accession>
<feature type="domain" description="Histidine kinase" evidence="8">
    <location>
        <begin position="150"/>
        <end position="352"/>
    </location>
</feature>
<evidence type="ECO:0000256" key="5">
    <source>
        <dbReference type="ARBA" id="ARBA00022777"/>
    </source>
</evidence>
<evidence type="ECO:0000313" key="9">
    <source>
        <dbReference type="EMBL" id="SHE39124.1"/>
    </source>
</evidence>
<dbReference type="Gene3D" id="1.10.287.130">
    <property type="match status" value="1"/>
</dbReference>
<protein>
    <recommendedName>
        <fullName evidence="2">histidine kinase</fullName>
        <ecNumber evidence="2">2.7.13.3</ecNumber>
    </recommendedName>
</protein>
<dbReference type="InterPro" id="IPR003594">
    <property type="entry name" value="HATPase_dom"/>
</dbReference>
<evidence type="ECO:0000256" key="6">
    <source>
        <dbReference type="ARBA" id="ARBA00023012"/>
    </source>
</evidence>
<dbReference type="GO" id="GO:0005886">
    <property type="term" value="C:plasma membrane"/>
    <property type="evidence" value="ECO:0007669"/>
    <property type="project" value="TreeGrafter"/>
</dbReference>
<evidence type="ECO:0000256" key="3">
    <source>
        <dbReference type="ARBA" id="ARBA00022553"/>
    </source>
</evidence>
<keyword evidence="6" id="KW-0902">Two-component regulatory system</keyword>
<evidence type="ECO:0000256" key="2">
    <source>
        <dbReference type="ARBA" id="ARBA00012438"/>
    </source>
</evidence>
<proteinExistence type="predicted"/>
<dbReference type="InterPro" id="IPR003661">
    <property type="entry name" value="HisK_dim/P_dom"/>
</dbReference>
<dbReference type="GO" id="GO:0004721">
    <property type="term" value="F:phosphoprotein phosphatase activity"/>
    <property type="evidence" value="ECO:0007669"/>
    <property type="project" value="TreeGrafter"/>
</dbReference>
<dbReference type="Gene3D" id="3.30.565.10">
    <property type="entry name" value="Histidine kinase-like ATPase, C-terminal domain"/>
    <property type="match status" value="1"/>
</dbReference>
<dbReference type="Pfam" id="PF02518">
    <property type="entry name" value="HATPase_c"/>
    <property type="match status" value="1"/>
</dbReference>
<dbReference type="GO" id="GO:0016036">
    <property type="term" value="P:cellular response to phosphate starvation"/>
    <property type="evidence" value="ECO:0007669"/>
    <property type="project" value="TreeGrafter"/>
</dbReference>
<evidence type="ECO:0000313" key="10">
    <source>
        <dbReference type="Proteomes" id="UP000184509"/>
    </source>
</evidence>
<dbReference type="PANTHER" id="PTHR45453:SF1">
    <property type="entry name" value="PHOSPHATE REGULON SENSOR PROTEIN PHOR"/>
    <property type="match status" value="1"/>
</dbReference>
<dbReference type="InterPro" id="IPR050351">
    <property type="entry name" value="BphY/WalK/GraS-like"/>
</dbReference>
<keyword evidence="7" id="KW-1133">Transmembrane helix</keyword>
<evidence type="ECO:0000256" key="4">
    <source>
        <dbReference type="ARBA" id="ARBA00022679"/>
    </source>
</evidence>
<dbReference type="InterPro" id="IPR036890">
    <property type="entry name" value="HATPase_C_sf"/>
</dbReference>
<evidence type="ECO:0000256" key="1">
    <source>
        <dbReference type="ARBA" id="ARBA00000085"/>
    </source>
</evidence>
<feature type="transmembrane region" description="Helical" evidence="7">
    <location>
        <begin position="65"/>
        <end position="84"/>
    </location>
</feature>
<dbReference type="CDD" id="cd00082">
    <property type="entry name" value="HisKA"/>
    <property type="match status" value="1"/>
</dbReference>
<evidence type="ECO:0000259" key="8">
    <source>
        <dbReference type="PROSITE" id="PS50109"/>
    </source>
</evidence>
<dbReference type="SUPFAM" id="SSF55874">
    <property type="entry name" value="ATPase domain of HSP90 chaperone/DNA topoisomerase II/histidine kinase"/>
    <property type="match status" value="1"/>
</dbReference>
<keyword evidence="7" id="KW-0472">Membrane</keyword>
<name>A0A1M4T3Y2_9BACE</name>
<dbReference type="GO" id="GO:0000155">
    <property type="term" value="F:phosphorelay sensor kinase activity"/>
    <property type="evidence" value="ECO:0007669"/>
    <property type="project" value="InterPro"/>
</dbReference>
<reference evidence="9 10" key="1">
    <citation type="submission" date="2016-11" db="EMBL/GenBank/DDBJ databases">
        <authorList>
            <person name="Jaros S."/>
            <person name="Januszkiewicz K."/>
            <person name="Wedrychowicz H."/>
        </authorList>
    </citation>
    <scope>NUCLEOTIDE SEQUENCE [LARGE SCALE GENOMIC DNA]</scope>
    <source>
        <strain evidence="9 10">DSM 26991</strain>
    </source>
</reference>
<dbReference type="InterPro" id="IPR005467">
    <property type="entry name" value="His_kinase_dom"/>
</dbReference>
<comment type="catalytic activity">
    <reaction evidence="1">
        <text>ATP + protein L-histidine = ADP + protein N-phospho-L-histidine.</text>
        <dbReference type="EC" id="2.7.13.3"/>
    </reaction>
</comment>
<organism evidence="9 10">
    <name type="scientific">Bacteroides luti</name>
    <dbReference type="NCBI Taxonomy" id="1297750"/>
    <lineage>
        <taxon>Bacteria</taxon>
        <taxon>Pseudomonadati</taxon>
        <taxon>Bacteroidota</taxon>
        <taxon>Bacteroidia</taxon>
        <taxon>Bacteroidales</taxon>
        <taxon>Bacteroidaceae</taxon>
        <taxon>Bacteroides</taxon>
    </lineage>
</organism>
<dbReference type="RefSeq" id="WP_073398713.1">
    <property type="nucleotide sequence ID" value="NZ_FQTV01000001.1"/>
</dbReference>
<dbReference type="PROSITE" id="PS50109">
    <property type="entry name" value="HIS_KIN"/>
    <property type="match status" value="1"/>
</dbReference>
<dbReference type="Proteomes" id="UP000184509">
    <property type="component" value="Unassembled WGS sequence"/>
</dbReference>
<sequence>MKSLLQKSLTRFTICTAIIFILTTPLFYLLTKYYYAEDLREVIEAAKLGTPIPHTDFERDMFEGILLQFGIIMGVLLVSLSVMLKVISKQIWAPFDDTLKRIEHFSLEQESLPLFLRSNIKEFNRLNSVLTKLIEKNLRSYKMQKEFTENASHELQTPLAIFQTKLDLLLQQPDLSEQQADIVQSLYEVSGRLARLNKDLLLLAKIDNRQYTQMEILDVVQLTENMLPLLNGFTQGTSINEDIQVKSLTVEANKTLLESLINNLVVNAVRHNIANGEIFITIKPDKLIIANTSAEGMLNKDLVFERFNRSSEKIKGNGLGLAIVKAICNFHGWNIEYQYNENRHEFIVSFIN</sequence>
<dbReference type="SUPFAM" id="SSF47384">
    <property type="entry name" value="Homodimeric domain of signal transducing histidine kinase"/>
    <property type="match status" value="1"/>
</dbReference>
<dbReference type="EMBL" id="FQTV01000001">
    <property type="protein sequence ID" value="SHE39124.1"/>
    <property type="molecule type" value="Genomic_DNA"/>
</dbReference>